<feature type="domain" description="Ig-like" evidence="3">
    <location>
        <begin position="149"/>
        <end position="240"/>
    </location>
</feature>
<evidence type="ECO:0000259" key="3">
    <source>
        <dbReference type="PROSITE" id="PS50835"/>
    </source>
</evidence>
<sequence>MSGDKAEFQKEYRFSLNTEKKRLRKKNGCVDFPASLRCVLLLHRFPRFEAPKIKPFHFSGELSVGLRTVVMCAVIDGSPPFDFQWLKDSRPLTSNGGHFLVESFNEFTSILTISNLDSESNGNYTCRVSNSAGSDEKSDSLNMRDSRPPAIKPFHFSGVVSEGRRTAVMCVVTDGDVPFEFRWFKDGKSSQSEEGHFSTQMLDEFTSIMTIKKLDSHSNGNYTCRVTNSAGSDEKSDVLVLRGTKPPRIKPFHFSGELSEGLRTAVMCVIIDGDRPFDFVWFKDGEPLVTNKGQFAVESFNDFTSFLTIEHLNSESNGNYSCRVTNSAGFDEKSGVLMMKGLKPPKIMPFHFSGELNEGLRSAVMCVIADGDKPFHFKWFKDGDLLSSEKNDFSVESLNEFTSILTIERLSADSNGNYTCRVTNSAGSDEKSDVLMMKGSRPPRIKPFNFSGDLSEGLRIMVMCSIMDGEGPFDFRWFKDSEPLLSEKGHFSIESFNDFTSILTIERLNALSNGNYTCRVTNSAGSDEKSDVLTMKGLNPPTIKPFHFSGELREGLRTMVMCGIIDGDRPFEFKWFKDGEPLSPNKNHFSIASLTEFTSILTIEHLNADSNGNYTCRVINAAGSDHKSDVLTMKGLSPPNIKPFQFSGDLREGVRTAVMCVIIEGDHPFDFKWFKDGRPLSSDKNHFSIESVNEFTSILTIERLNADSNGNYTCRVTNSVGSNEKSDMLMMKGLNPPTIKPFHFSGELKEGIRTMVMCGIVEGDLPFEFKWFKDGLKPPIVNPFHFTGELKEDLRAMVMCGIVDGDPPNDFKWFKDGDPLSPEKGHLSIQTNDLTSILIIERLNAGSNGNYTCRVTNSVGSDEKFAILVMKDGASQPEIQPFHFLSNLSAGRRTVVVCAVLEGDPPFTFTWLKDGVEFKDNEQVFTSERTEFTSTLTIHKLDATSNGNYSCKVSNVAGFDIKYDTLRVQVSPQWVQEPKDFSTMGGQTAVLDCFTRGYPKPNVVWRKKNEDGGEVTVIDNSRWKVAENGSLLFKKIDKGDEGVYTCEVSNGVGESLRKSARLDVKAPPRISSAYRIKSARKAESATLVCEAEGDQPLITSWAKNGIGLQTTGRVQINEELSATGIIAQMTILSTHRNDGGSYTCSAKNRFGEVNNTIVLRIVEPPERPVSVKVGEVWSRAATVSWSAPFDGNSPITQYVVHYWKDIEGASHRLQERSAEESRRNPLNSGPRKKLLQLPHTDVTVIATGPTSVSVTWKAPPREHWNGRTSRLLRWTQAAPDNGTLCLPHCARGSVCSCRLPTHAAAEGHPLFGGREGFQLRGVGTGVARAACRDIGQRQPETSAPLRIRDERYVGTVGVGAPQGPPRECSLDDNVRPFRIASWMILSRKQFNTCILIRLAGSGPVEYALG</sequence>
<feature type="domain" description="Ig-like" evidence="3">
    <location>
        <begin position="541"/>
        <end position="632"/>
    </location>
</feature>
<dbReference type="SMART" id="SM00409">
    <property type="entry name" value="IG"/>
    <property type="match status" value="11"/>
</dbReference>
<feature type="domain" description="Ig-like" evidence="3">
    <location>
        <begin position="443"/>
        <end position="534"/>
    </location>
</feature>
<dbReference type="OrthoDB" id="5982258at2759"/>
<dbReference type="SUPFAM" id="SSF49265">
    <property type="entry name" value="Fibronectin type III"/>
    <property type="match status" value="1"/>
</dbReference>
<gene>
    <name evidence="5" type="primary">TTN</name>
    <name evidence="5" type="ORF">TNIN_374041</name>
</gene>
<feature type="domain" description="Fibronectin type-III" evidence="4">
    <location>
        <begin position="1167"/>
        <end position="1261"/>
    </location>
</feature>
<dbReference type="PANTHER" id="PTHR13817:SF166">
    <property type="entry name" value="NEURONAL IGCAM-RELATED"/>
    <property type="match status" value="1"/>
</dbReference>
<feature type="region of interest" description="Disordered" evidence="2">
    <location>
        <begin position="1213"/>
        <end position="1233"/>
    </location>
</feature>
<reference evidence="5" key="1">
    <citation type="submission" date="2020-08" db="EMBL/GenBank/DDBJ databases">
        <title>Multicomponent nature underlies the extraordinary mechanical properties of spider dragline silk.</title>
        <authorList>
            <person name="Kono N."/>
            <person name="Nakamura H."/>
            <person name="Mori M."/>
            <person name="Yoshida Y."/>
            <person name="Ohtoshi R."/>
            <person name="Malay A.D."/>
            <person name="Moran D.A.P."/>
            <person name="Tomita M."/>
            <person name="Numata K."/>
            <person name="Arakawa K."/>
        </authorList>
    </citation>
    <scope>NUCLEOTIDE SEQUENCE</scope>
</reference>
<keyword evidence="1" id="KW-0677">Repeat</keyword>
<feature type="domain" description="Ig-like" evidence="3">
    <location>
        <begin position="51"/>
        <end position="142"/>
    </location>
</feature>
<dbReference type="Proteomes" id="UP000886998">
    <property type="component" value="Unassembled WGS sequence"/>
</dbReference>
<dbReference type="Gene3D" id="2.60.40.10">
    <property type="entry name" value="Immunoglobulins"/>
    <property type="match status" value="12"/>
</dbReference>
<evidence type="ECO:0000259" key="4">
    <source>
        <dbReference type="PROSITE" id="PS50853"/>
    </source>
</evidence>
<feature type="domain" description="Ig-like" evidence="3">
    <location>
        <begin position="1068"/>
        <end position="1160"/>
    </location>
</feature>
<dbReference type="InterPro" id="IPR007110">
    <property type="entry name" value="Ig-like_dom"/>
</dbReference>
<accession>A0A8X6X153</accession>
<dbReference type="InterPro" id="IPR003961">
    <property type="entry name" value="FN3_dom"/>
</dbReference>
<dbReference type="FunFam" id="2.60.40.10:FF:000333">
    <property type="entry name" value="Down syndrome cell adhesion molecule"/>
    <property type="match status" value="9"/>
</dbReference>
<feature type="domain" description="Ig-like" evidence="3">
    <location>
        <begin position="877"/>
        <end position="971"/>
    </location>
</feature>
<evidence type="ECO:0000256" key="1">
    <source>
        <dbReference type="ARBA" id="ARBA00022737"/>
    </source>
</evidence>
<dbReference type="Pfam" id="PF00041">
    <property type="entry name" value="fn3"/>
    <property type="match status" value="1"/>
</dbReference>
<keyword evidence="6" id="KW-1185">Reference proteome</keyword>
<dbReference type="InterPro" id="IPR013783">
    <property type="entry name" value="Ig-like_fold"/>
</dbReference>
<dbReference type="PANTHER" id="PTHR13817">
    <property type="entry name" value="TITIN"/>
    <property type="match status" value="1"/>
</dbReference>
<name>A0A8X6X153_9ARAC</name>
<dbReference type="Pfam" id="PF07679">
    <property type="entry name" value="I-set"/>
    <property type="match status" value="9"/>
</dbReference>
<feature type="domain" description="Ig-like" evidence="3">
    <location>
        <begin position="639"/>
        <end position="730"/>
    </location>
</feature>
<dbReference type="EMBL" id="BMAV01004556">
    <property type="protein sequence ID" value="GFY45038.1"/>
    <property type="molecule type" value="Genomic_DNA"/>
</dbReference>
<dbReference type="InterPro" id="IPR036179">
    <property type="entry name" value="Ig-like_dom_sf"/>
</dbReference>
<evidence type="ECO:0000313" key="6">
    <source>
        <dbReference type="Proteomes" id="UP000886998"/>
    </source>
</evidence>
<evidence type="ECO:0000256" key="2">
    <source>
        <dbReference type="SAM" id="MobiDB-lite"/>
    </source>
</evidence>
<dbReference type="InterPro" id="IPR036116">
    <property type="entry name" value="FN3_sf"/>
</dbReference>
<dbReference type="GO" id="GO:0009653">
    <property type="term" value="P:anatomical structure morphogenesis"/>
    <property type="evidence" value="ECO:0007669"/>
    <property type="project" value="UniProtKB-ARBA"/>
</dbReference>
<feature type="domain" description="Ig-like" evidence="3">
    <location>
        <begin position="779"/>
        <end position="866"/>
    </location>
</feature>
<protein>
    <submittedName>
        <fullName evidence="5">Titin</fullName>
    </submittedName>
</protein>
<dbReference type="SUPFAM" id="SSF48726">
    <property type="entry name" value="Immunoglobulin"/>
    <property type="match status" value="11"/>
</dbReference>
<proteinExistence type="predicted"/>
<dbReference type="PROSITE" id="PS50853">
    <property type="entry name" value="FN3"/>
    <property type="match status" value="1"/>
</dbReference>
<feature type="domain" description="Ig-like" evidence="3">
    <location>
        <begin position="345"/>
        <end position="436"/>
    </location>
</feature>
<dbReference type="FunFam" id="2.60.40.10:FF:000104">
    <property type="entry name" value="Down syndrome cell adhesion molecule b"/>
    <property type="match status" value="1"/>
</dbReference>
<dbReference type="GO" id="GO:0030154">
    <property type="term" value="P:cell differentiation"/>
    <property type="evidence" value="ECO:0007669"/>
    <property type="project" value="UniProtKB-ARBA"/>
</dbReference>
<feature type="domain" description="Ig-like" evidence="3">
    <location>
        <begin position="972"/>
        <end position="1063"/>
    </location>
</feature>
<dbReference type="InterPro" id="IPR003598">
    <property type="entry name" value="Ig_sub2"/>
</dbReference>
<dbReference type="InterPro" id="IPR013098">
    <property type="entry name" value="Ig_I-set"/>
</dbReference>
<feature type="domain" description="Ig-like" evidence="3">
    <location>
        <begin position="247"/>
        <end position="338"/>
    </location>
</feature>
<dbReference type="SMART" id="SM00408">
    <property type="entry name" value="IGc2"/>
    <property type="match status" value="11"/>
</dbReference>
<dbReference type="InterPro" id="IPR050964">
    <property type="entry name" value="Striated_Muscle_Regulatory"/>
</dbReference>
<evidence type="ECO:0000313" key="5">
    <source>
        <dbReference type="EMBL" id="GFY45038.1"/>
    </source>
</evidence>
<comment type="caution">
    <text evidence="5">The sequence shown here is derived from an EMBL/GenBank/DDBJ whole genome shotgun (WGS) entry which is preliminary data.</text>
</comment>
<organism evidence="5 6">
    <name type="scientific">Trichonephila inaurata madagascariensis</name>
    <dbReference type="NCBI Taxonomy" id="2747483"/>
    <lineage>
        <taxon>Eukaryota</taxon>
        <taxon>Metazoa</taxon>
        <taxon>Ecdysozoa</taxon>
        <taxon>Arthropoda</taxon>
        <taxon>Chelicerata</taxon>
        <taxon>Arachnida</taxon>
        <taxon>Araneae</taxon>
        <taxon>Araneomorphae</taxon>
        <taxon>Entelegynae</taxon>
        <taxon>Araneoidea</taxon>
        <taxon>Nephilidae</taxon>
        <taxon>Trichonephila</taxon>
        <taxon>Trichonephila inaurata</taxon>
    </lineage>
</organism>
<dbReference type="CDD" id="cd00063">
    <property type="entry name" value="FN3"/>
    <property type="match status" value="1"/>
</dbReference>
<dbReference type="InterPro" id="IPR003599">
    <property type="entry name" value="Ig_sub"/>
</dbReference>
<dbReference type="PROSITE" id="PS50835">
    <property type="entry name" value="IG_LIKE"/>
    <property type="match status" value="11"/>
</dbReference>
<feature type="compositionally biased region" description="Basic and acidic residues" evidence="2">
    <location>
        <begin position="1213"/>
        <end position="1223"/>
    </location>
</feature>
<dbReference type="Pfam" id="PF13927">
    <property type="entry name" value="Ig_3"/>
    <property type="match status" value="2"/>
</dbReference>